<dbReference type="AlphaFoldDB" id="A0A3P8E374"/>
<evidence type="ECO:0000313" key="2">
    <source>
        <dbReference type="EMBL" id="VDP58542.1"/>
    </source>
</evidence>
<gene>
    <name evidence="2" type="ORF">HPBE_LOCUS26612</name>
</gene>
<organism evidence="2">
    <name type="scientific">Heligmosomoides polygyrus</name>
    <name type="common">Parasitic roundworm</name>
    <dbReference type="NCBI Taxonomy" id="6339"/>
    <lineage>
        <taxon>Eukaryota</taxon>
        <taxon>Metazoa</taxon>
        <taxon>Ecdysozoa</taxon>
        <taxon>Nematoda</taxon>
        <taxon>Chromadorea</taxon>
        <taxon>Rhabditida</taxon>
        <taxon>Rhabditina</taxon>
        <taxon>Rhabditomorpha</taxon>
        <taxon>Strongyloidea</taxon>
        <taxon>Heligmosomidae</taxon>
        <taxon>Heligmosomoides</taxon>
    </lineage>
</organism>
<proteinExistence type="predicted"/>
<feature type="region of interest" description="Disordered" evidence="1">
    <location>
        <begin position="74"/>
        <end position="111"/>
    </location>
</feature>
<feature type="compositionally biased region" description="Basic and acidic residues" evidence="1">
    <location>
        <begin position="90"/>
        <end position="111"/>
    </location>
</feature>
<protein>
    <submittedName>
        <fullName evidence="2">Uncharacterized protein</fullName>
    </submittedName>
</protein>
<sequence length="111" mass="12813">MAFHRRRVRLQTSCHPCRIESFRTRVTDVVHQESGYKRRVTDVGKWVSAFRRRGVSGVWVSGFRTHAMGATTWETGKRWTSNGGPLNGDPVRDGEPVMRRPIKGDQCKWDQ</sequence>
<name>A0A3P8E374_HELPZ</name>
<dbReference type="EMBL" id="UZAH01040419">
    <property type="protein sequence ID" value="VDP58542.1"/>
    <property type="molecule type" value="Genomic_DNA"/>
</dbReference>
<accession>A0A3P8E374</accession>
<evidence type="ECO:0000256" key="1">
    <source>
        <dbReference type="SAM" id="MobiDB-lite"/>
    </source>
</evidence>
<feature type="compositionally biased region" description="Polar residues" evidence="1">
    <location>
        <begin position="74"/>
        <end position="84"/>
    </location>
</feature>
<reference evidence="2" key="1">
    <citation type="submission" date="2018-11" db="EMBL/GenBank/DDBJ databases">
        <authorList>
            <consortium name="Pathogen Informatics"/>
        </authorList>
    </citation>
    <scope>NUCLEOTIDE SEQUENCE [LARGE SCALE GENOMIC DNA]</scope>
</reference>